<accession>A0ABQ4WXI9</accession>
<evidence type="ECO:0000313" key="2">
    <source>
        <dbReference type="EMBL" id="GJS57543.1"/>
    </source>
</evidence>
<proteinExistence type="predicted"/>
<dbReference type="EMBL" id="BQNB010009013">
    <property type="protein sequence ID" value="GJS57543.1"/>
    <property type="molecule type" value="Genomic_DNA"/>
</dbReference>
<feature type="transmembrane region" description="Helical" evidence="1">
    <location>
        <begin position="394"/>
        <end position="411"/>
    </location>
</feature>
<name>A0ABQ4WXI9_9ASTR</name>
<gene>
    <name evidence="2" type="ORF">Tco_0652327</name>
</gene>
<sequence length="552" mass="59961">MDELDAELSLLLGMLCNGRCWRFVRSMWRVMAAIMCVLVRWYSHCLGLGVVCSFRKSGAGLVLSLDVEVFMLGGCLCFGAVAVSGGLLHCVAGCIDRLMEGFLGVFLGLLRCLFTGCVVCKFRLVVEAWVVAVCLVECLGGGECRFYGLVCVFLVTGVLGSLECWLSGLATSACCWGRFVVVPSLGVVVVDFWRVPGSREGDLVGVSLVADRLMVWESLVWGVIEVGVGGSGVALFGVCAVYINRAPEGGGWLCIICRRFGIMNVVTLSVFEFCGVACGWLGALVVGSVVVDGGGVLWFGVSGWMVYCGEGSSLLFGGGGRVVVVVEAFLFGLSWFPEESRVLCYLGMGLGLGARCACGCGALSALFGVSGGSCVYLVYGVLGVPGKSRCSGGSAFRWGVVLSVVALWSWLGGRMFDAGVVLLRGNSACENNPTHRSFDDYKWEFNLEIDKLADEYELGIGKKGRILDHVWEYCNQVHNKNYEWHNYEFENEEYEEIGIEDKEYHPPEVQVETFEVKRYSFKGGQSFICVTKDLDNTLPLGRKNGSKFKKMI</sequence>
<protein>
    <submittedName>
        <fullName evidence="2">Uncharacterized protein</fullName>
    </submittedName>
</protein>
<feature type="transmembrane region" description="Helical" evidence="1">
    <location>
        <begin position="173"/>
        <end position="193"/>
    </location>
</feature>
<feature type="transmembrane region" description="Helical" evidence="1">
    <location>
        <begin position="146"/>
        <end position="166"/>
    </location>
</feature>
<keyword evidence="1" id="KW-0812">Transmembrane</keyword>
<dbReference type="Proteomes" id="UP001151760">
    <property type="component" value="Unassembled WGS sequence"/>
</dbReference>
<feature type="transmembrane region" description="Helical" evidence="1">
    <location>
        <begin position="28"/>
        <end position="50"/>
    </location>
</feature>
<keyword evidence="1" id="KW-0472">Membrane</keyword>
<keyword evidence="3" id="KW-1185">Reference proteome</keyword>
<reference evidence="2" key="2">
    <citation type="submission" date="2022-01" db="EMBL/GenBank/DDBJ databases">
        <authorList>
            <person name="Yamashiro T."/>
            <person name="Shiraishi A."/>
            <person name="Satake H."/>
            <person name="Nakayama K."/>
        </authorList>
    </citation>
    <scope>NUCLEOTIDE SEQUENCE</scope>
</reference>
<feature type="transmembrane region" description="Helical" evidence="1">
    <location>
        <begin position="219"/>
        <end position="244"/>
    </location>
</feature>
<feature type="transmembrane region" description="Helical" evidence="1">
    <location>
        <begin position="102"/>
        <end position="126"/>
    </location>
</feature>
<keyword evidence="1" id="KW-1133">Transmembrane helix</keyword>
<feature type="transmembrane region" description="Helical" evidence="1">
    <location>
        <begin position="357"/>
        <end position="382"/>
    </location>
</feature>
<feature type="transmembrane region" description="Helical" evidence="1">
    <location>
        <begin position="265"/>
        <end position="291"/>
    </location>
</feature>
<comment type="caution">
    <text evidence="2">The sequence shown here is derived from an EMBL/GenBank/DDBJ whole genome shotgun (WGS) entry which is preliminary data.</text>
</comment>
<feature type="transmembrane region" description="Helical" evidence="1">
    <location>
        <begin position="70"/>
        <end position="95"/>
    </location>
</feature>
<feature type="transmembrane region" description="Helical" evidence="1">
    <location>
        <begin position="311"/>
        <end position="336"/>
    </location>
</feature>
<reference evidence="2" key="1">
    <citation type="journal article" date="2022" name="Int. J. Mol. Sci.">
        <title>Draft Genome of Tanacetum Coccineum: Genomic Comparison of Closely Related Tanacetum-Family Plants.</title>
        <authorList>
            <person name="Yamashiro T."/>
            <person name="Shiraishi A."/>
            <person name="Nakayama K."/>
            <person name="Satake H."/>
        </authorList>
    </citation>
    <scope>NUCLEOTIDE SEQUENCE</scope>
</reference>
<evidence type="ECO:0000313" key="3">
    <source>
        <dbReference type="Proteomes" id="UP001151760"/>
    </source>
</evidence>
<organism evidence="2 3">
    <name type="scientific">Tanacetum coccineum</name>
    <dbReference type="NCBI Taxonomy" id="301880"/>
    <lineage>
        <taxon>Eukaryota</taxon>
        <taxon>Viridiplantae</taxon>
        <taxon>Streptophyta</taxon>
        <taxon>Embryophyta</taxon>
        <taxon>Tracheophyta</taxon>
        <taxon>Spermatophyta</taxon>
        <taxon>Magnoliopsida</taxon>
        <taxon>eudicotyledons</taxon>
        <taxon>Gunneridae</taxon>
        <taxon>Pentapetalae</taxon>
        <taxon>asterids</taxon>
        <taxon>campanulids</taxon>
        <taxon>Asterales</taxon>
        <taxon>Asteraceae</taxon>
        <taxon>Asteroideae</taxon>
        <taxon>Anthemideae</taxon>
        <taxon>Anthemidinae</taxon>
        <taxon>Tanacetum</taxon>
    </lineage>
</organism>
<evidence type="ECO:0000256" key="1">
    <source>
        <dbReference type="SAM" id="Phobius"/>
    </source>
</evidence>